<proteinExistence type="predicted"/>
<sequence length="1531" mass="159881">MPPIPPPLGPAWFLLSWHWGGLPAPTLPGKVTILAAWVSVPAWVRRQRQPAGASLTYPQGLMSEAMDQSAGSPGNLNPGEGGDGSAEPGTCQELLHRLQELEAENSALAQANESQRETYERCLDEVANHVVQALLNQKDLREECIKLKKRVFDLERQNQMLSALFQQKLQLTAGSLPQDAVNNTASVSLSHSCGGWATGGQKRKGPRGSPSLYSGRRLHRKAEDLGGSADSWIPLAPLQPPSEPPASPSLSSTEGPATSLPLGRCAGQREVCWEQQMRPGGPGPPAAPPPALDALSPFLRKKAQILEVLRALEETDPLLLCSPATPWQPPGEGPGSPEPINGELCGPPQPEPSPWAPYLLLGPGSLGGLLHWERLLGGPGEEEGAGRPWGPGRGSPQAQGTGSGPPCVPGSSSSSSSDEAGDPNEAPSPDTLLGALARKQLNLGQLLEDTESYLQAFLAGAACPLSGDHPGPRQPSSPDQGPPQLSKSKGLPKSAWVGGAPEAHRPGFGATSEGPGSLPFLSMLMGAGDTPLGSRPGHPHSSSQVKSKLQIGPPSPGEAQGPLLPSPARGLKFLKLPPASEKVPSPGGPQLSPQLPRNSRIPCRNSGSDGSPSPLLARKGLVGGELSPEGAQGLPTSPSPCSMTPDSAQLRPPQPALSATLSPGPTVSPCYENILDLSRNTFRGPSPEPPPSPLQVPTYPQLTLEVPRVPEVLRSPGIPSSPCHPESCPYEGTQEKSSDKAGSESPHPGRRGPGSSSKKPSQGAGRRPGDPGYTPLRDRLAALGKLKTGPEGPQGPEKNGVPVRPGTEKARGAGKSGESTGDTAPPASRPPEQPEAKGPLRGAVALGTSSLKQQESGLLGDPGARVYSSHSMGARVDLEPVSPRSCLTKVELAKSRLAGALCPQVPRTPAKVPTSAPSLGKPNKSPHSSPTKLPSKSPTKVVSRPVVPPATKEPPKPDKGKGPPWVDCGGTVAQPMSPAPGPADPGPGPEGRAPHSAIEEKVMKGIEENMLRLQGQERAPGTEAKHRNTSSIASWFGLKKSKLPALNRRTETTKGKEGAGGSPLRKEVKMEARKLEAESLNISKLMAKAEDLRRALEEEKAYLSSRARPRPGGPAPGTSAGLGQGQGQLVGMYQGADTFMQQLLNRVDGKELPPKSWREPKPEYGDFQPVSSDPKNPWPACGPRNGLVGPLQGCGKPPGKPSIEPGRREEMPSEDSLAEPVTTSHFTGQQGQGPRLGPAPHPLFTLFLPVTTAGAKPQRALGLHSARNISLSLRVPALSSSPRLGAMGQGRQGQLRACGARRVSKGGAWAGAGSQRKAEGLRHLSLTSPPFPSPACGSLTRTLDSGIGTFPPPDHGSSGTPSKNLPKTKPPRLEPPPGVPPARPPPLTKVPRRAHTLEREVPGIEELLVSGRHPSMPAFPALLTAAPGHRGHQTCPDGECLGRGWAGLSGSSAHHPPSPCPRTDPCEDPGPPPPVQLAKNWTFPNARAASGSSDPFLCPPRQLEGLPRTPMVSMAEGERERHWRAAGNDEG</sequence>
<feature type="region of interest" description="Disordered" evidence="2">
    <location>
        <begin position="377"/>
        <end position="433"/>
    </location>
</feature>
<feature type="compositionally biased region" description="Basic and acidic residues" evidence="2">
    <location>
        <begin position="1048"/>
        <end position="1057"/>
    </location>
</feature>
<feature type="region of interest" description="Disordered" evidence="2">
    <location>
        <begin position="194"/>
        <end position="216"/>
    </location>
</feature>
<accession>A0A8C2NIZ0</accession>
<feature type="compositionally biased region" description="Polar residues" evidence="2">
    <location>
        <begin position="847"/>
        <end position="856"/>
    </location>
</feature>
<feature type="region of interest" description="Disordered" evidence="2">
    <location>
        <begin position="1150"/>
        <end position="1240"/>
    </location>
</feature>
<feature type="region of interest" description="Disordered" evidence="2">
    <location>
        <begin position="325"/>
        <end position="351"/>
    </location>
</feature>
<name>A0A8C2NIZ0_CAPHI</name>
<feature type="compositionally biased region" description="Low complexity" evidence="2">
    <location>
        <begin position="753"/>
        <end position="765"/>
    </location>
</feature>
<dbReference type="PANTHER" id="PTHR21740">
    <property type="entry name" value="NCK-ASSOCIATED PROTEIN 5"/>
    <property type="match status" value="1"/>
</dbReference>
<feature type="region of interest" description="Disordered" evidence="2">
    <location>
        <begin position="65"/>
        <end position="89"/>
    </location>
</feature>
<evidence type="ECO:0000256" key="1">
    <source>
        <dbReference type="SAM" id="Coils"/>
    </source>
</evidence>
<reference evidence="4" key="2">
    <citation type="submission" date="2025-08" db="UniProtKB">
        <authorList>
            <consortium name="Ensembl"/>
        </authorList>
    </citation>
    <scope>IDENTIFICATION</scope>
</reference>
<feature type="region of interest" description="Disordered" evidence="2">
    <location>
        <begin position="897"/>
        <end position="994"/>
    </location>
</feature>
<feature type="compositionally biased region" description="Pro residues" evidence="2">
    <location>
        <begin position="977"/>
        <end position="988"/>
    </location>
</feature>
<feature type="compositionally biased region" description="Basic and acidic residues" evidence="2">
    <location>
        <begin position="1150"/>
        <end position="1164"/>
    </location>
</feature>
<dbReference type="InterPro" id="IPR026163">
    <property type="entry name" value="Nckap5l"/>
</dbReference>
<feature type="compositionally biased region" description="Pro residues" evidence="2">
    <location>
        <begin position="237"/>
        <end position="247"/>
    </location>
</feature>
<feature type="region of interest" description="Disordered" evidence="2">
    <location>
        <begin position="1449"/>
        <end position="1531"/>
    </location>
</feature>
<keyword evidence="1" id="KW-0175">Coiled coil</keyword>
<feature type="region of interest" description="Disordered" evidence="2">
    <location>
        <begin position="1100"/>
        <end position="1127"/>
    </location>
</feature>
<feature type="region of interest" description="Disordered" evidence="2">
    <location>
        <begin position="1324"/>
        <end position="1399"/>
    </location>
</feature>
<organism evidence="4">
    <name type="scientific">Capra hircus</name>
    <name type="common">Goat</name>
    <dbReference type="NCBI Taxonomy" id="9925"/>
    <lineage>
        <taxon>Eukaryota</taxon>
        <taxon>Metazoa</taxon>
        <taxon>Chordata</taxon>
        <taxon>Craniata</taxon>
        <taxon>Vertebrata</taxon>
        <taxon>Euteleostomi</taxon>
        <taxon>Mammalia</taxon>
        <taxon>Eutheria</taxon>
        <taxon>Laurasiatheria</taxon>
        <taxon>Artiodactyla</taxon>
        <taxon>Ruminantia</taxon>
        <taxon>Pecora</taxon>
        <taxon>Bovidae</taxon>
        <taxon>Caprinae</taxon>
        <taxon>Capra</taxon>
    </lineage>
</organism>
<feature type="compositionally biased region" description="Polar residues" evidence="2">
    <location>
        <begin position="634"/>
        <end position="647"/>
    </location>
</feature>
<reference evidence="4" key="1">
    <citation type="submission" date="2019-03" db="EMBL/GenBank/DDBJ databases">
        <title>Genome sequencing and reference-guided assembly of Black Bengal Goat (Capra hircus).</title>
        <authorList>
            <person name="Siddiki A.Z."/>
            <person name="Baten A."/>
            <person name="Billah M."/>
            <person name="Alam M.A.U."/>
            <person name="Shawrob K.S.M."/>
            <person name="Saha S."/>
            <person name="Chowdhury M."/>
            <person name="Rahman A.H."/>
            <person name="Stear M."/>
            <person name="Miah G."/>
            <person name="Das G.B."/>
            <person name="Hossain M.M."/>
            <person name="Kumkum M."/>
            <person name="Islam M.S."/>
            <person name="Mollah A.M."/>
            <person name="Ahsan A."/>
            <person name="Tusar F."/>
            <person name="Khan M.K.I."/>
        </authorList>
    </citation>
    <scope>NUCLEOTIDE SEQUENCE [LARGE SCALE GENOMIC DNA]</scope>
</reference>
<evidence type="ECO:0000259" key="3">
    <source>
        <dbReference type="Pfam" id="PF15246"/>
    </source>
</evidence>
<dbReference type="Pfam" id="PF15246">
    <property type="entry name" value="NCKAP5"/>
    <property type="match status" value="2"/>
</dbReference>
<feature type="region of interest" description="Disordered" evidence="2">
    <location>
        <begin position="229"/>
        <end position="261"/>
    </location>
</feature>
<feature type="region of interest" description="Disordered" evidence="2">
    <location>
        <begin position="1280"/>
        <end position="1299"/>
    </location>
</feature>
<feature type="compositionally biased region" description="Pro residues" evidence="2">
    <location>
        <begin position="1373"/>
        <end position="1388"/>
    </location>
</feature>
<feature type="region of interest" description="Disordered" evidence="2">
    <location>
        <begin position="462"/>
        <end position="868"/>
    </location>
</feature>
<feature type="region of interest" description="Disordered" evidence="2">
    <location>
        <begin position="1016"/>
        <end position="1068"/>
    </location>
</feature>
<dbReference type="GO" id="GO:0007019">
    <property type="term" value="P:microtubule depolymerization"/>
    <property type="evidence" value="ECO:0007669"/>
    <property type="project" value="TreeGrafter"/>
</dbReference>
<evidence type="ECO:0000313" key="4">
    <source>
        <dbReference type="Ensembl" id="ENSCHIP00010002668.1"/>
    </source>
</evidence>
<feature type="compositionally biased region" description="Basic and acidic residues" evidence="2">
    <location>
        <begin position="733"/>
        <end position="742"/>
    </location>
</feature>
<feature type="coiled-coil region" evidence="1">
    <location>
        <begin position="91"/>
        <end position="157"/>
    </location>
</feature>
<dbReference type="GO" id="GO:0035371">
    <property type="term" value="C:microtubule plus-end"/>
    <property type="evidence" value="ECO:0007669"/>
    <property type="project" value="TreeGrafter"/>
</dbReference>
<feature type="domain" description="Nck-associated protein 5 C-terminal" evidence="3">
    <location>
        <begin position="995"/>
        <end position="1229"/>
    </location>
</feature>
<dbReference type="PANTHER" id="PTHR21740:SF3">
    <property type="entry name" value="NCK-ASSOCIATED PROTEIN 5-LIKE"/>
    <property type="match status" value="1"/>
</dbReference>
<dbReference type="Ensembl" id="ENSCHIT00010003618.1">
    <property type="protein sequence ID" value="ENSCHIP00010002668.1"/>
    <property type="gene ID" value="ENSCHIG00010001830.1"/>
</dbReference>
<evidence type="ECO:0000256" key="2">
    <source>
        <dbReference type="SAM" id="MobiDB-lite"/>
    </source>
</evidence>
<dbReference type="InterPro" id="IPR032769">
    <property type="entry name" value="NCKAP5_C"/>
</dbReference>
<feature type="compositionally biased region" description="Low complexity" evidence="2">
    <location>
        <begin position="925"/>
        <end position="940"/>
    </location>
</feature>
<protein>
    <recommendedName>
        <fullName evidence="3">Nck-associated protein 5 C-terminal domain-containing protein</fullName>
    </recommendedName>
</protein>
<feature type="domain" description="Nck-associated protein 5 C-terminal" evidence="3">
    <location>
        <begin position="1335"/>
        <end position="1402"/>
    </location>
</feature>
<feature type="compositionally biased region" description="Pro residues" evidence="2">
    <location>
        <begin position="1456"/>
        <end position="1475"/>
    </location>
</feature>
<feature type="compositionally biased region" description="Polar residues" evidence="2">
    <location>
        <begin position="474"/>
        <end position="487"/>
    </location>
</feature>
<dbReference type="GO" id="GO:0001578">
    <property type="term" value="P:microtubule bundle formation"/>
    <property type="evidence" value="ECO:0007669"/>
    <property type="project" value="TreeGrafter"/>
</dbReference>